<dbReference type="InterPro" id="IPR001487">
    <property type="entry name" value="Bromodomain"/>
</dbReference>
<feature type="compositionally biased region" description="Polar residues" evidence="3">
    <location>
        <begin position="218"/>
        <end position="228"/>
    </location>
</feature>
<feature type="domain" description="Bromo" evidence="4">
    <location>
        <begin position="369"/>
        <end position="441"/>
    </location>
</feature>
<feature type="compositionally biased region" description="Low complexity" evidence="3">
    <location>
        <begin position="568"/>
        <end position="591"/>
    </location>
</feature>
<dbReference type="OMA" id="RSEMSNS"/>
<gene>
    <name evidence="6" type="primary">LOC100779988</name>
    <name evidence="5" type="ORF">GLYMA_15G269600</name>
</gene>
<feature type="compositionally biased region" description="Polar residues" evidence="3">
    <location>
        <begin position="701"/>
        <end position="710"/>
    </location>
</feature>
<feature type="compositionally biased region" description="Basic and acidic residues" evidence="3">
    <location>
        <begin position="1"/>
        <end position="19"/>
    </location>
</feature>
<dbReference type="ExpressionAtlas" id="A0A0R0GF96">
    <property type="expression patterns" value="baseline and differential"/>
</dbReference>
<dbReference type="STRING" id="3847.A0A0R0GF96"/>
<dbReference type="CDD" id="cd04369">
    <property type="entry name" value="Bromodomain"/>
    <property type="match status" value="1"/>
</dbReference>
<reference evidence="5" key="3">
    <citation type="submission" date="2018-07" db="EMBL/GenBank/DDBJ databases">
        <title>WGS assembly of Glycine max.</title>
        <authorList>
            <person name="Schmutz J."/>
            <person name="Cannon S."/>
            <person name="Schlueter J."/>
            <person name="Ma J."/>
            <person name="Mitros T."/>
            <person name="Nelson W."/>
            <person name="Hyten D."/>
            <person name="Song Q."/>
            <person name="Thelen J."/>
            <person name="Cheng J."/>
            <person name="Xu D."/>
            <person name="Hellsten U."/>
            <person name="May G."/>
            <person name="Yu Y."/>
            <person name="Sakurai T."/>
            <person name="Umezawa T."/>
            <person name="Bhattacharyya M."/>
            <person name="Sandhu D."/>
            <person name="Valliyodan B."/>
            <person name="Lindquist E."/>
            <person name="Peto M."/>
            <person name="Grant D."/>
            <person name="Shu S."/>
            <person name="Goodstein D."/>
            <person name="Barry K."/>
            <person name="Futrell-Griggs M."/>
            <person name="Abernathy B."/>
            <person name="Du J."/>
            <person name="Tian Z."/>
            <person name="Zhu L."/>
            <person name="Gill N."/>
            <person name="Joshi T."/>
            <person name="Libault M."/>
            <person name="Sethuraman A."/>
            <person name="Zhang X."/>
            <person name="Shinozaki K."/>
            <person name="Nguyen H."/>
            <person name="Wing R."/>
            <person name="Cregan P."/>
            <person name="Specht J."/>
            <person name="Grimwood J."/>
            <person name="Rokhsar D."/>
            <person name="Stacey G."/>
            <person name="Shoemaker R."/>
            <person name="Jackson S."/>
        </authorList>
    </citation>
    <scope>NUCLEOTIDE SEQUENCE</scope>
    <source>
        <tissue evidence="5">Callus</tissue>
    </source>
</reference>
<organism evidence="5">
    <name type="scientific">Glycine max</name>
    <name type="common">Soybean</name>
    <name type="synonym">Glycine hispida</name>
    <dbReference type="NCBI Taxonomy" id="3847"/>
    <lineage>
        <taxon>Eukaryota</taxon>
        <taxon>Viridiplantae</taxon>
        <taxon>Streptophyta</taxon>
        <taxon>Embryophyta</taxon>
        <taxon>Tracheophyta</taxon>
        <taxon>Spermatophyta</taxon>
        <taxon>Magnoliopsida</taxon>
        <taxon>eudicotyledons</taxon>
        <taxon>Gunneridae</taxon>
        <taxon>Pentapetalae</taxon>
        <taxon>rosids</taxon>
        <taxon>fabids</taxon>
        <taxon>Fabales</taxon>
        <taxon>Fabaceae</taxon>
        <taxon>Papilionoideae</taxon>
        <taxon>50 kb inversion clade</taxon>
        <taxon>NPAAA clade</taxon>
        <taxon>indigoferoid/millettioid clade</taxon>
        <taxon>Phaseoleae</taxon>
        <taxon>Glycine</taxon>
        <taxon>Glycine subgen. Soja</taxon>
    </lineage>
</organism>
<dbReference type="SMART" id="SM00297">
    <property type="entry name" value="BROMO"/>
    <property type="match status" value="1"/>
</dbReference>
<dbReference type="SMR" id="A0A0R0GF96"/>
<feature type="compositionally biased region" description="Gly residues" evidence="3">
    <location>
        <begin position="633"/>
        <end position="661"/>
    </location>
</feature>
<name>A0A0R0GF96_SOYBN</name>
<evidence type="ECO:0000313" key="5">
    <source>
        <dbReference type="EMBL" id="KRH13880.1"/>
    </source>
</evidence>
<dbReference type="InterPro" id="IPR001005">
    <property type="entry name" value="SANT/Myb"/>
</dbReference>
<feature type="compositionally biased region" description="Basic and acidic residues" evidence="3">
    <location>
        <begin position="663"/>
        <end position="682"/>
    </location>
</feature>
<dbReference type="Pfam" id="PF00249">
    <property type="entry name" value="Myb_DNA-binding"/>
    <property type="match status" value="1"/>
</dbReference>
<accession>A0A0R0GF96</accession>
<dbReference type="PANTHER" id="PTHR37888:SF11">
    <property type="entry name" value="DNA-BINDING BROMODOMAIN-CONTAINING PROTEIN"/>
    <property type="match status" value="1"/>
</dbReference>
<evidence type="ECO:0000313" key="7">
    <source>
        <dbReference type="Proteomes" id="UP000008827"/>
    </source>
</evidence>
<dbReference type="Gramene" id="KRH13880">
    <property type="protein sequence ID" value="KRH13880"/>
    <property type="gene ID" value="GLYMA_15G269600"/>
</dbReference>
<feature type="compositionally biased region" description="Basic residues" evidence="3">
    <location>
        <begin position="327"/>
        <end position="336"/>
    </location>
</feature>
<evidence type="ECO:0000313" key="6">
    <source>
        <dbReference type="EnsemblPlants" id="KRH13880"/>
    </source>
</evidence>
<feature type="compositionally biased region" description="Basic and acidic residues" evidence="3">
    <location>
        <begin position="151"/>
        <end position="166"/>
    </location>
</feature>
<dbReference type="PROSITE" id="PS50014">
    <property type="entry name" value="BROMODOMAIN_2"/>
    <property type="match status" value="1"/>
</dbReference>
<protein>
    <recommendedName>
        <fullName evidence="4">Bromo domain-containing protein</fullName>
    </recommendedName>
</protein>
<feature type="region of interest" description="Disordered" evidence="3">
    <location>
        <begin position="151"/>
        <end position="355"/>
    </location>
</feature>
<dbReference type="GO" id="GO:0035267">
    <property type="term" value="C:NuA4 histone acetyltransferase complex"/>
    <property type="evidence" value="ECO:0000318"/>
    <property type="project" value="GO_Central"/>
</dbReference>
<feature type="region of interest" description="Disordered" evidence="3">
    <location>
        <begin position="506"/>
        <end position="749"/>
    </location>
</feature>
<dbReference type="EnsemblPlants" id="KRH13880">
    <property type="protein sequence ID" value="KRH13880"/>
    <property type="gene ID" value="GLYMA_15G269600"/>
</dbReference>
<dbReference type="InterPro" id="IPR036427">
    <property type="entry name" value="Bromodomain-like_sf"/>
</dbReference>
<feature type="region of interest" description="Disordered" evidence="3">
    <location>
        <begin position="455"/>
        <end position="487"/>
    </location>
</feature>
<feature type="compositionally biased region" description="Basic and acidic residues" evidence="3">
    <location>
        <begin position="173"/>
        <end position="182"/>
    </location>
</feature>
<dbReference type="AlphaFoldDB" id="A0A0R0GF96"/>
<feature type="region of interest" description="Disordered" evidence="3">
    <location>
        <begin position="1"/>
        <end position="34"/>
    </location>
</feature>
<dbReference type="InterPro" id="IPR009057">
    <property type="entry name" value="Homeodomain-like_sf"/>
</dbReference>
<reference evidence="6" key="2">
    <citation type="submission" date="2018-02" db="UniProtKB">
        <authorList>
            <consortium name="EnsemblPlants"/>
        </authorList>
    </citation>
    <scope>IDENTIFICATION</scope>
    <source>
        <strain evidence="6">Williams 82</strain>
    </source>
</reference>
<dbReference type="Gene3D" id="1.20.920.10">
    <property type="entry name" value="Bromodomain-like"/>
    <property type="match status" value="1"/>
</dbReference>
<dbReference type="OrthoDB" id="1742084at2759"/>
<dbReference type="Pfam" id="PF00439">
    <property type="entry name" value="Bromodomain"/>
    <property type="match status" value="1"/>
</dbReference>
<evidence type="ECO:0000256" key="2">
    <source>
        <dbReference type="PROSITE-ProRule" id="PRU00035"/>
    </source>
</evidence>
<feature type="compositionally biased region" description="Basic and acidic residues" evidence="3">
    <location>
        <begin position="288"/>
        <end position="306"/>
    </location>
</feature>
<dbReference type="CDD" id="cd00167">
    <property type="entry name" value="SANT"/>
    <property type="match status" value="1"/>
</dbReference>
<keyword evidence="1 2" id="KW-0103">Bromodomain</keyword>
<proteinExistence type="predicted"/>
<feature type="compositionally biased region" description="Basic and acidic residues" evidence="3">
    <location>
        <begin position="595"/>
        <end position="620"/>
    </location>
</feature>
<feature type="compositionally biased region" description="Basic and acidic residues" evidence="3">
    <location>
        <begin position="229"/>
        <end position="238"/>
    </location>
</feature>
<dbReference type="Proteomes" id="UP000008827">
    <property type="component" value="Chromosome 15"/>
</dbReference>
<keyword evidence="7" id="KW-1185">Reference proteome</keyword>
<dbReference type="EMBL" id="CM000848">
    <property type="protein sequence ID" value="KRH13880.1"/>
    <property type="molecule type" value="Genomic_DNA"/>
</dbReference>
<dbReference type="SUPFAM" id="SSF46689">
    <property type="entry name" value="Homeodomain-like"/>
    <property type="match status" value="1"/>
</dbReference>
<dbReference type="SUPFAM" id="SSF47370">
    <property type="entry name" value="Bromodomain"/>
    <property type="match status" value="1"/>
</dbReference>
<reference evidence="5 6" key="1">
    <citation type="journal article" date="2010" name="Nature">
        <title>Genome sequence of the palaeopolyploid soybean.</title>
        <authorList>
            <person name="Schmutz J."/>
            <person name="Cannon S.B."/>
            <person name="Schlueter J."/>
            <person name="Ma J."/>
            <person name="Mitros T."/>
            <person name="Nelson W."/>
            <person name="Hyten D.L."/>
            <person name="Song Q."/>
            <person name="Thelen J.J."/>
            <person name="Cheng J."/>
            <person name="Xu D."/>
            <person name="Hellsten U."/>
            <person name="May G.D."/>
            <person name="Yu Y."/>
            <person name="Sakurai T."/>
            <person name="Umezawa T."/>
            <person name="Bhattacharyya M.K."/>
            <person name="Sandhu D."/>
            <person name="Valliyodan B."/>
            <person name="Lindquist E."/>
            <person name="Peto M."/>
            <person name="Grant D."/>
            <person name="Shu S."/>
            <person name="Goodstein D."/>
            <person name="Barry K."/>
            <person name="Futrell-Griggs M."/>
            <person name="Abernathy B."/>
            <person name="Du J."/>
            <person name="Tian Z."/>
            <person name="Zhu L."/>
            <person name="Gill N."/>
            <person name="Joshi T."/>
            <person name="Libault M."/>
            <person name="Sethuraman A."/>
            <person name="Zhang X.-C."/>
            <person name="Shinozaki K."/>
            <person name="Nguyen H.T."/>
            <person name="Wing R.A."/>
            <person name="Cregan P."/>
            <person name="Specht J."/>
            <person name="Grimwood J."/>
            <person name="Rokhsar D."/>
            <person name="Stacey G."/>
            <person name="Shoemaker R.C."/>
            <person name="Jackson S.A."/>
        </authorList>
    </citation>
    <scope>NUCLEOTIDE SEQUENCE [LARGE SCALE GENOMIC DNA]</scope>
    <source>
        <strain evidence="6">cv. Williams 82</strain>
        <tissue evidence="5">Callus</tissue>
    </source>
</reference>
<evidence type="ECO:0000256" key="1">
    <source>
        <dbReference type="ARBA" id="ARBA00023117"/>
    </source>
</evidence>
<evidence type="ECO:0000256" key="3">
    <source>
        <dbReference type="SAM" id="MobiDB-lite"/>
    </source>
</evidence>
<feature type="compositionally biased region" description="Polar residues" evidence="3">
    <location>
        <begin position="509"/>
        <end position="522"/>
    </location>
</feature>
<evidence type="ECO:0000259" key="4">
    <source>
        <dbReference type="PROSITE" id="PS50014"/>
    </source>
</evidence>
<dbReference type="PANTHER" id="PTHR37888">
    <property type="entry name" value="DNA-BINDING BROMODOMAIN-CONTAINING PROTEIN"/>
    <property type="match status" value="1"/>
</dbReference>
<sequence>MRMENHQNHKVESEPDIEKNHHHRHQQQQQQQHRNEVWGTWEELLLACAVNRHGFKDWDAVAMEVQSRTTRLLATAHHCEQKFDDLSRRFADQCNDDVPPSRQNGGAAAISDHVPWLDELRKLRVAELRREVQRSDVSILSLQLEVKRLEEEKTKEKDGKDDKKPDLAVSGELRPENDKTGGEVDEAGPANSEPEERTANNTDKTLPTMGDESDRENQSVNESNSTGSRFEKTGDGDAKAGTGPAPVQTGSIEPDPVLRKGKPVGEESNNGSYDALAKVPTCESVPPSEERKVEEDDNSSELHDSVAHSGEGGTRESSEVQSSASLTRKRKTRRRKEVSGGGGASSPAENDELATVKSEPLVGVLELIKGHEHSSLFERRLESQQDTDRYKDLVKQPMDLETIQLRLQKGHYSSCTSAFFRDLLLLFTNATVFFSHDTLESQVGRQLHRLATTEMKNHGQAQSDPIPRKNDSLPPNASLAKPDSLISKNKASGPILVCRKRSSMLAKPSSATFGQKGDQPTFNDKKERPSSDAKPPMKPSSSDTDEEELPKAKEKPVTGARSLRRSYKNLNNNNNKKPSSNSTPKTGSSGNKPSETVKPEKSKAEGGPDKKRNAAADFLKRIKRNTSAEASKGGSGGSGGGGSGGGGGSSSSSKGGGGGNGVKEQKKMVNNGKGDKGKERASRHNNVGGGSGSGDKRNSKNVENNSQSKRSVGRPPKKAAETNAGSAKRGRESSASAGKDKRPKKRSKK</sequence>